<dbReference type="EMBL" id="CP136511">
    <property type="protein sequence ID" value="WOD14062.1"/>
    <property type="molecule type" value="Genomic_DNA"/>
</dbReference>
<sequence length="150" mass="15329">MPMQHSIARPVAAVSAVVLLALAAGCSKPADQINASAAPSTPAQTASAPQGKTASKLGDLSAFRSIAADVAAIVEKGDLPAAKTRIKDLEVSWDSAEAGLKPRAADDWHVLDKAIDKALAALRADSPNQADCKAAMTNLLTAFDTLQGKA</sequence>
<gene>
    <name evidence="2" type="ORF">RW095_00590</name>
</gene>
<reference evidence="2 3" key="1">
    <citation type="submission" date="2023-10" db="EMBL/GenBank/DDBJ databases">
        <title>Surface-active antibiotics is a multifunctional adaptation for post-fire microbes.</title>
        <authorList>
            <person name="Liu M.D."/>
            <person name="Du Y."/>
            <person name="Koupaei S.K."/>
            <person name="Kim N.R."/>
            <person name="Zhang W."/>
            <person name="Traxler M.F."/>
        </authorList>
    </citation>
    <scope>NUCLEOTIDE SEQUENCE [LARGE SCALE GENOMIC DNA]</scope>
    <source>
        <strain evidence="2 3">F3</strain>
    </source>
</reference>
<organism evidence="2 3">
    <name type="scientific">Paraburkholderia kirstenboschensis</name>
    <dbReference type="NCBI Taxonomy" id="1245436"/>
    <lineage>
        <taxon>Bacteria</taxon>
        <taxon>Pseudomonadati</taxon>
        <taxon>Pseudomonadota</taxon>
        <taxon>Betaproteobacteria</taxon>
        <taxon>Burkholderiales</taxon>
        <taxon>Burkholderiaceae</taxon>
        <taxon>Paraburkholderia</taxon>
    </lineage>
</organism>
<evidence type="ECO:0000313" key="2">
    <source>
        <dbReference type="EMBL" id="WOD14062.1"/>
    </source>
</evidence>
<evidence type="ECO:0000313" key="3">
    <source>
        <dbReference type="Proteomes" id="UP001302652"/>
    </source>
</evidence>
<dbReference type="Proteomes" id="UP001302652">
    <property type="component" value="Chromosome 3"/>
</dbReference>
<accession>A0ABZ0ECZ1</accession>
<protein>
    <submittedName>
        <fullName evidence="2">Uncharacterized protein</fullName>
    </submittedName>
</protein>
<dbReference type="RefSeq" id="WP_317015818.1">
    <property type="nucleotide sequence ID" value="NZ_CP136511.1"/>
</dbReference>
<proteinExistence type="predicted"/>
<keyword evidence="3" id="KW-1185">Reference proteome</keyword>
<keyword evidence="1" id="KW-0732">Signal</keyword>
<evidence type="ECO:0000256" key="1">
    <source>
        <dbReference type="SAM" id="SignalP"/>
    </source>
</evidence>
<name>A0ABZ0ECZ1_9BURK</name>
<feature type="signal peptide" evidence="1">
    <location>
        <begin position="1"/>
        <end position="23"/>
    </location>
</feature>
<feature type="chain" id="PRO_5047392175" evidence="1">
    <location>
        <begin position="24"/>
        <end position="150"/>
    </location>
</feature>